<protein>
    <recommendedName>
        <fullName evidence="2">acetate--CoA ligase</fullName>
        <ecNumber evidence="2">6.2.1.1</ecNumber>
    </recommendedName>
</protein>
<dbReference type="HOGENOM" id="CLU_000022_3_6_2"/>
<dbReference type="KEGG" id="sim:M1627_0676"/>
<dbReference type="InterPro" id="IPR045851">
    <property type="entry name" value="AMP-bd_C_sf"/>
</dbReference>
<dbReference type="Pfam" id="PF13193">
    <property type="entry name" value="AMP-binding_C"/>
    <property type="match status" value="1"/>
</dbReference>
<dbReference type="GeneID" id="84058127"/>
<evidence type="ECO:0000256" key="3">
    <source>
        <dbReference type="ARBA" id="ARBA00022598"/>
    </source>
</evidence>
<dbReference type="GO" id="GO:0003987">
    <property type="term" value="F:acetate-CoA ligase activity"/>
    <property type="evidence" value="ECO:0007669"/>
    <property type="project" value="UniProtKB-EC"/>
</dbReference>
<dbReference type="EC" id="6.2.1.1" evidence="2"/>
<dbReference type="PANTHER" id="PTHR24095">
    <property type="entry name" value="ACETYL-COENZYME A SYNTHETASE"/>
    <property type="match status" value="1"/>
</dbReference>
<dbReference type="SUPFAM" id="SSF56801">
    <property type="entry name" value="Acetyl-CoA synthetase-like"/>
    <property type="match status" value="1"/>
</dbReference>
<keyword evidence="5" id="KW-0067">ATP-binding</keyword>
<evidence type="ECO:0000259" key="6">
    <source>
        <dbReference type="Pfam" id="PF00501"/>
    </source>
</evidence>
<organism evidence="9 10">
    <name type="scientific">Saccharolobus islandicus (strain M.16.27)</name>
    <name type="common">Sulfolobus islandicus</name>
    <dbReference type="NCBI Taxonomy" id="427318"/>
    <lineage>
        <taxon>Archaea</taxon>
        <taxon>Thermoproteota</taxon>
        <taxon>Thermoprotei</taxon>
        <taxon>Sulfolobales</taxon>
        <taxon>Sulfolobaceae</taxon>
        <taxon>Saccharolobus</taxon>
    </lineage>
</organism>
<dbReference type="RefSeq" id="WP_012718540.1">
    <property type="nucleotide sequence ID" value="NC_012632.1"/>
</dbReference>
<dbReference type="InterPro" id="IPR032387">
    <property type="entry name" value="ACAS_N"/>
</dbReference>
<dbReference type="InterPro" id="IPR025110">
    <property type="entry name" value="AMP-bd_C"/>
</dbReference>
<dbReference type="EMBL" id="CP001401">
    <property type="protein sequence ID" value="ACP54638.1"/>
    <property type="molecule type" value="Genomic_DNA"/>
</dbReference>
<keyword evidence="4" id="KW-0547">Nucleotide-binding</keyword>
<gene>
    <name evidence="9" type="ordered locus">M1627_0676</name>
</gene>
<dbReference type="Gene3D" id="3.30.300.30">
    <property type="match status" value="1"/>
</dbReference>
<evidence type="ECO:0000313" key="10">
    <source>
        <dbReference type="Proteomes" id="UP000002307"/>
    </source>
</evidence>
<evidence type="ECO:0000256" key="1">
    <source>
        <dbReference type="ARBA" id="ARBA00006432"/>
    </source>
</evidence>
<dbReference type="Pfam" id="PF00501">
    <property type="entry name" value="AMP-binding"/>
    <property type="match status" value="1"/>
</dbReference>
<dbReference type="Gene3D" id="3.40.50.12780">
    <property type="entry name" value="N-terminal domain of ligase-like"/>
    <property type="match status" value="1"/>
</dbReference>
<dbReference type="GO" id="GO:0006085">
    <property type="term" value="P:acetyl-CoA biosynthetic process"/>
    <property type="evidence" value="ECO:0007669"/>
    <property type="project" value="TreeGrafter"/>
</dbReference>
<dbReference type="InterPro" id="IPR000873">
    <property type="entry name" value="AMP-dep_synth/lig_dom"/>
</dbReference>
<feature type="domain" description="AMP-dependent synthetase/ligase" evidence="6">
    <location>
        <begin position="99"/>
        <end position="445"/>
    </location>
</feature>
<evidence type="ECO:0000259" key="7">
    <source>
        <dbReference type="Pfam" id="PF13193"/>
    </source>
</evidence>
<evidence type="ECO:0000256" key="2">
    <source>
        <dbReference type="ARBA" id="ARBA00013275"/>
    </source>
</evidence>
<feature type="domain" description="AMP-binding enzyme C-terminal" evidence="7">
    <location>
        <begin position="498"/>
        <end position="571"/>
    </location>
</feature>
<keyword evidence="3 9" id="KW-0436">Ligase</keyword>
<sequence>MVFNPNKEWIENSNVYKFMVEKNLDKLEDFIKYTYENPEFWDEFVKLINVKFPEPYTKVLDLSRGKQWPQWFIGGKLNIGDQLRDSSDVFIKWMDESFNTRTVTYSQILNESKSIASWLKRIGLKKGDRVAIYMPMIPEIVSVMLGAVRAGMILVPLFSGFGPEPIRVRVEDSEAKVIFTVDKSIRRGKEVGMLRNLEGLNIAKVVLNRGGTKGDFYDYKDVIRTGGDYVENTGTEDPMMIIYTSGTTGKPKGCVHTHDGFPIKASADIYFQFDLKKDETLMWVTDMGWMMGPWMVFGSLLLDAKMGMIEGYTGGEVLQKFVEDMKVDVLGVSASLVRALRSQGEVKLNVRLTGNTGEPIDPESWYWLFNASGKNPIINYSGGTEISGGILGNYVIKKIKPSSFNGPSPGINASVFNEEGKEAPPNVEGELVILSVWPGMTRGFWRNPERYIETYWSIWKDIWVHGDLAYRDEEGYFYIVGRSDDTIKVAGKRVGPAEIESVLNSFPNVVESACVGVPDPMKGEKIVCFVVSKVGDIEKDLIRYTEDKLGKAFAPSEIKIVKELPKTRNAKIMRRLIRAVYLNKPLGDISSLENPSALEEIKRALIS</sequence>
<dbReference type="PROSITE" id="PS00455">
    <property type="entry name" value="AMP_BINDING"/>
    <property type="match status" value="1"/>
</dbReference>
<accession>C3N3C7</accession>
<dbReference type="Pfam" id="PF16177">
    <property type="entry name" value="ACAS_N"/>
    <property type="match status" value="1"/>
</dbReference>
<evidence type="ECO:0000256" key="5">
    <source>
        <dbReference type="ARBA" id="ARBA00022840"/>
    </source>
</evidence>
<comment type="similarity">
    <text evidence="1">Belongs to the ATP-dependent AMP-binding enzyme family.</text>
</comment>
<dbReference type="InterPro" id="IPR042099">
    <property type="entry name" value="ANL_N_sf"/>
</dbReference>
<evidence type="ECO:0000256" key="4">
    <source>
        <dbReference type="ARBA" id="ARBA00022741"/>
    </source>
</evidence>
<dbReference type="PANTHER" id="PTHR24095:SF14">
    <property type="entry name" value="ACETYL-COENZYME A SYNTHETASE 1"/>
    <property type="match status" value="1"/>
</dbReference>
<proteinExistence type="inferred from homology"/>
<dbReference type="Proteomes" id="UP000002307">
    <property type="component" value="Chromosome"/>
</dbReference>
<dbReference type="InterPro" id="IPR020845">
    <property type="entry name" value="AMP-binding_CS"/>
</dbReference>
<feature type="domain" description="Acetyl-coenzyme A synthetase N-terminal" evidence="8">
    <location>
        <begin position="36"/>
        <end position="79"/>
    </location>
</feature>
<reference evidence="9 10" key="1">
    <citation type="journal article" date="2009" name="Proc. Natl. Acad. Sci. U.S.A.">
        <title>Biogeography of the Sulfolobus islandicus pan-genome.</title>
        <authorList>
            <person name="Reno M.L."/>
            <person name="Held N.L."/>
            <person name="Fields C.J."/>
            <person name="Burke P.V."/>
            <person name="Whitaker R.J."/>
        </authorList>
    </citation>
    <scope>NUCLEOTIDE SEQUENCE [LARGE SCALE GENOMIC DNA]</scope>
    <source>
        <strain evidence="9 10">M.16.27</strain>
    </source>
</reference>
<evidence type="ECO:0000259" key="8">
    <source>
        <dbReference type="Pfam" id="PF16177"/>
    </source>
</evidence>
<evidence type="ECO:0000313" key="9">
    <source>
        <dbReference type="EMBL" id="ACP54638.1"/>
    </source>
</evidence>
<dbReference type="GO" id="GO:0005524">
    <property type="term" value="F:ATP binding"/>
    <property type="evidence" value="ECO:0007669"/>
    <property type="project" value="UniProtKB-KW"/>
</dbReference>
<dbReference type="AlphaFoldDB" id="C3N3C7"/>
<name>C3N3C7_SACI3</name>